<proteinExistence type="predicted"/>
<dbReference type="Proteomes" id="UP001065613">
    <property type="component" value="Chromosome"/>
</dbReference>
<gene>
    <name evidence="2" type="ORF">KA717_14360</name>
</gene>
<evidence type="ECO:0000256" key="1">
    <source>
        <dbReference type="SAM" id="MobiDB-lite"/>
    </source>
</evidence>
<dbReference type="KEGG" id="wna:KA717_14360"/>
<accession>A0A977L3B5</accession>
<protein>
    <submittedName>
        <fullName evidence="2">Uncharacterized protein</fullName>
    </submittedName>
</protein>
<sequence>MLKSQITINSQSEIDLQTTAQNPTSSKPSELTRLSSMSLTEDTEPRFQLIHGKRRFIRVDVEKANRALRHAIKKHADFFEA</sequence>
<name>A0A977L3B5_9CYAN</name>
<feature type="region of interest" description="Disordered" evidence="1">
    <location>
        <begin position="1"/>
        <end position="38"/>
    </location>
</feature>
<dbReference type="AlphaFoldDB" id="A0A977L3B5"/>
<organism evidence="2">
    <name type="scientific">Woronichinia naegeliana WA131</name>
    <dbReference type="NCBI Taxonomy" id="2824559"/>
    <lineage>
        <taxon>Bacteria</taxon>
        <taxon>Bacillati</taxon>
        <taxon>Cyanobacteriota</taxon>
        <taxon>Cyanophyceae</taxon>
        <taxon>Synechococcales</taxon>
        <taxon>Coelosphaeriaceae</taxon>
        <taxon>Woronichinia</taxon>
    </lineage>
</organism>
<evidence type="ECO:0000313" key="2">
    <source>
        <dbReference type="EMBL" id="UXE63665.1"/>
    </source>
</evidence>
<reference evidence="2" key="1">
    <citation type="submission" date="2021-04" db="EMBL/GenBank/DDBJ databases">
        <title>Genome sequence of Woronichinia naegeliana from Washington state freshwater lake bloom.</title>
        <authorList>
            <person name="Dreher T.W."/>
        </authorList>
    </citation>
    <scope>NUCLEOTIDE SEQUENCE</scope>
    <source>
        <strain evidence="2">WA131</strain>
    </source>
</reference>
<dbReference type="EMBL" id="CP073041">
    <property type="protein sequence ID" value="UXE63665.1"/>
    <property type="molecule type" value="Genomic_DNA"/>
</dbReference>